<comment type="caution">
    <text evidence="1">The sequence shown here is derived from an EMBL/GenBank/DDBJ whole genome shotgun (WGS) entry which is preliminary data.</text>
</comment>
<feature type="non-terminal residue" evidence="1">
    <location>
        <position position="55"/>
    </location>
</feature>
<keyword evidence="2" id="KW-1185">Reference proteome</keyword>
<dbReference type="AlphaFoldDB" id="A0ABD0Q8H1"/>
<dbReference type="EMBL" id="JAMKFB020000011">
    <property type="protein sequence ID" value="KAL0181186.1"/>
    <property type="molecule type" value="Genomic_DNA"/>
</dbReference>
<name>A0ABD0Q8H1_CIRMR</name>
<evidence type="ECO:0000313" key="2">
    <source>
        <dbReference type="Proteomes" id="UP001529510"/>
    </source>
</evidence>
<gene>
    <name evidence="1" type="ORF">M9458_023592</name>
</gene>
<sequence length="55" mass="6761">MASKDKKQWLMKEQKRRKKLRKLLKRLRNNDTCSMPGLTCFTHDNQHWQTAPFWT</sequence>
<evidence type="ECO:0000313" key="1">
    <source>
        <dbReference type="EMBL" id="KAL0181186.1"/>
    </source>
</evidence>
<protein>
    <submittedName>
        <fullName evidence="1">Uncharacterized protein</fullName>
    </submittedName>
</protein>
<organism evidence="1 2">
    <name type="scientific">Cirrhinus mrigala</name>
    <name type="common">Mrigala</name>
    <dbReference type="NCBI Taxonomy" id="683832"/>
    <lineage>
        <taxon>Eukaryota</taxon>
        <taxon>Metazoa</taxon>
        <taxon>Chordata</taxon>
        <taxon>Craniata</taxon>
        <taxon>Vertebrata</taxon>
        <taxon>Euteleostomi</taxon>
        <taxon>Actinopterygii</taxon>
        <taxon>Neopterygii</taxon>
        <taxon>Teleostei</taxon>
        <taxon>Ostariophysi</taxon>
        <taxon>Cypriniformes</taxon>
        <taxon>Cyprinidae</taxon>
        <taxon>Labeoninae</taxon>
        <taxon>Labeonini</taxon>
        <taxon>Cirrhinus</taxon>
    </lineage>
</organism>
<proteinExistence type="predicted"/>
<reference evidence="1 2" key="1">
    <citation type="submission" date="2024-05" db="EMBL/GenBank/DDBJ databases">
        <title>Genome sequencing and assembly of Indian major carp, Cirrhinus mrigala (Hamilton, 1822).</title>
        <authorList>
            <person name="Mohindra V."/>
            <person name="Chowdhury L.M."/>
            <person name="Lal K."/>
            <person name="Jena J.K."/>
        </authorList>
    </citation>
    <scope>NUCLEOTIDE SEQUENCE [LARGE SCALE GENOMIC DNA]</scope>
    <source>
        <strain evidence="1">CM1030</strain>
        <tissue evidence="1">Blood</tissue>
    </source>
</reference>
<accession>A0ABD0Q8H1</accession>
<dbReference type="Proteomes" id="UP001529510">
    <property type="component" value="Unassembled WGS sequence"/>
</dbReference>